<accession>D2YE07</accession>
<sequence>MAVSTASSLDRFTLPKRTFRMKTRNLFFFPAYVVGALLSLLAWQALALPTEAMIQRYNQAAQGDTQLVEPLYTELENLIEQEGATALSLVYLGSTRTLMGRDAFLPWKKMRFSEEGLATIEKGLSLLNRDASSPEERRNGLPIRMLTVAIAAATYTSMPDMFNHFERGYDLYLTLLAEPDFQAQPFAATAWIYHLAIVAALRAEDKEQARLWVEKMQQTDANHPETQQAQALLEQA</sequence>
<proteinExistence type="predicted"/>
<dbReference type="Proteomes" id="UP000004827">
    <property type="component" value="Unassembled WGS sequence"/>
</dbReference>
<evidence type="ECO:0000313" key="1">
    <source>
        <dbReference type="EMBL" id="EEW07019.1"/>
    </source>
</evidence>
<protein>
    <submittedName>
        <fullName evidence="1">Uncharacterized protein</fullName>
    </submittedName>
</protein>
<organism evidence="1 2">
    <name type="scientific">Vibrio mimicus VM603</name>
    <dbReference type="NCBI Taxonomy" id="671074"/>
    <lineage>
        <taxon>Bacteria</taxon>
        <taxon>Pseudomonadati</taxon>
        <taxon>Pseudomonadota</taxon>
        <taxon>Gammaproteobacteria</taxon>
        <taxon>Vibrionales</taxon>
        <taxon>Vibrionaceae</taxon>
        <taxon>Vibrio</taxon>
    </lineage>
</organism>
<dbReference type="AlphaFoldDB" id="D2YE07"/>
<gene>
    <name evidence="1" type="ORF">VMB_17540</name>
</gene>
<name>D2YE07_VIBMI</name>
<reference evidence="1 2" key="1">
    <citation type="journal article" date="2009" name="BMC Evol. Biol.">
        <title>Genomic taxonomy of Vibrios.</title>
        <authorList>
            <person name="Thompson C.C."/>
            <person name="Vicente A.C."/>
            <person name="Souza R.C."/>
            <person name="Vasconcelos A.T."/>
            <person name="Vesth T."/>
            <person name="Alves N.Jr."/>
            <person name="Ussery D.W."/>
            <person name="Iida T."/>
            <person name="Thompson F.L."/>
        </authorList>
    </citation>
    <scope>NUCLEOTIDE SEQUENCE [LARGE SCALE GENOMIC DNA]</scope>
    <source>
        <strain evidence="1 2">VM603</strain>
    </source>
</reference>
<dbReference type="EMBL" id="ACYU01000079">
    <property type="protein sequence ID" value="EEW07019.1"/>
    <property type="molecule type" value="Genomic_DNA"/>
</dbReference>
<comment type="caution">
    <text evidence="1">The sequence shown here is derived from an EMBL/GenBank/DDBJ whole genome shotgun (WGS) entry which is preliminary data.</text>
</comment>
<evidence type="ECO:0000313" key="2">
    <source>
        <dbReference type="Proteomes" id="UP000004827"/>
    </source>
</evidence>